<organism evidence="1 2">
    <name type="scientific">Stachybotrys chlorohalonatus (strain IBT 40285)</name>
    <dbReference type="NCBI Taxonomy" id="1283841"/>
    <lineage>
        <taxon>Eukaryota</taxon>
        <taxon>Fungi</taxon>
        <taxon>Dikarya</taxon>
        <taxon>Ascomycota</taxon>
        <taxon>Pezizomycotina</taxon>
        <taxon>Sordariomycetes</taxon>
        <taxon>Hypocreomycetidae</taxon>
        <taxon>Hypocreales</taxon>
        <taxon>Stachybotryaceae</taxon>
        <taxon>Stachybotrys</taxon>
    </lineage>
</organism>
<protein>
    <submittedName>
        <fullName evidence="1">Uncharacterized protein</fullName>
    </submittedName>
</protein>
<dbReference type="EMBL" id="KL659281">
    <property type="protein sequence ID" value="KFA70230.1"/>
    <property type="molecule type" value="Genomic_DNA"/>
</dbReference>
<accession>A0A084R1Z5</accession>
<sequence>MDSLEYDSEYSADGRSDITEWLINASEYLEDRAGLCNDCGGLNLEARFHRAYDLYEGARRGQNTRELKVYQSYEDGPPYLAHFYYVTTLGERLSRESACRLCNFLRKTIPDPEHGRYKILAFCSTESYIFEAPQNGKCGWWPWGLWDHNVFMAVVPEVTGIPKTGVPLRWFETDLVR</sequence>
<dbReference type="HOGENOM" id="CLU_1518821_0_0_1"/>
<dbReference type="OrthoDB" id="5428863at2759"/>
<dbReference type="Proteomes" id="UP000028524">
    <property type="component" value="Unassembled WGS sequence"/>
</dbReference>
<gene>
    <name evidence="1" type="ORF">S40285_10813</name>
</gene>
<evidence type="ECO:0000313" key="2">
    <source>
        <dbReference type="Proteomes" id="UP000028524"/>
    </source>
</evidence>
<dbReference type="STRING" id="1283841.A0A084R1Z5"/>
<reference evidence="1 2" key="1">
    <citation type="journal article" date="2014" name="BMC Genomics">
        <title>Comparative genome sequencing reveals chemotype-specific gene clusters in the toxigenic black mold Stachybotrys.</title>
        <authorList>
            <person name="Semeiks J."/>
            <person name="Borek D."/>
            <person name="Otwinowski Z."/>
            <person name="Grishin N.V."/>
        </authorList>
    </citation>
    <scope>NUCLEOTIDE SEQUENCE [LARGE SCALE GENOMIC DNA]</scope>
    <source>
        <strain evidence="1 2">IBT 40285</strain>
    </source>
</reference>
<keyword evidence="2" id="KW-1185">Reference proteome</keyword>
<dbReference type="InParanoid" id="A0A084R1Z5"/>
<name>A0A084R1Z5_STAC4</name>
<evidence type="ECO:0000313" key="1">
    <source>
        <dbReference type="EMBL" id="KFA70230.1"/>
    </source>
</evidence>
<proteinExistence type="predicted"/>
<dbReference type="AlphaFoldDB" id="A0A084R1Z5"/>